<comment type="caution">
    <text evidence="3">The sequence shown here is derived from an EMBL/GenBank/DDBJ whole genome shotgun (WGS) entry which is preliminary data.</text>
</comment>
<feature type="compositionally biased region" description="Low complexity" evidence="1">
    <location>
        <begin position="180"/>
        <end position="190"/>
    </location>
</feature>
<evidence type="ECO:0000256" key="2">
    <source>
        <dbReference type="SAM" id="SignalP"/>
    </source>
</evidence>
<dbReference type="InterPro" id="IPR018718">
    <property type="entry name" value="DUF2242"/>
</dbReference>
<dbReference type="Pfam" id="PF10001">
    <property type="entry name" value="DUF2242"/>
    <property type="match status" value="1"/>
</dbReference>
<feature type="region of interest" description="Disordered" evidence="1">
    <location>
        <begin position="178"/>
        <end position="201"/>
    </location>
</feature>
<dbReference type="PROSITE" id="PS51257">
    <property type="entry name" value="PROKAR_LIPOPROTEIN"/>
    <property type="match status" value="1"/>
</dbReference>
<evidence type="ECO:0000313" key="4">
    <source>
        <dbReference type="Proteomes" id="UP000292445"/>
    </source>
</evidence>
<feature type="signal peptide" evidence="2">
    <location>
        <begin position="1"/>
        <end position="21"/>
    </location>
</feature>
<keyword evidence="4" id="KW-1185">Reference proteome</keyword>
<feature type="chain" id="PRO_5020543121" evidence="2">
    <location>
        <begin position="22"/>
        <end position="201"/>
    </location>
</feature>
<dbReference type="AlphaFoldDB" id="A0A4V2F2W2"/>
<dbReference type="RefSeq" id="WP_165404614.1">
    <property type="nucleotide sequence ID" value="NZ_SGXC01000002.1"/>
</dbReference>
<reference evidence="3 4" key="1">
    <citation type="submission" date="2019-02" db="EMBL/GenBank/DDBJ databases">
        <title>Genomic Encyclopedia of Type Strains, Phase IV (KMG-IV): sequencing the most valuable type-strain genomes for metagenomic binning, comparative biology and taxonomic classification.</title>
        <authorList>
            <person name="Goeker M."/>
        </authorList>
    </citation>
    <scope>NUCLEOTIDE SEQUENCE [LARGE SCALE GENOMIC DNA]</scope>
    <source>
        <strain evidence="3 4">K24</strain>
    </source>
</reference>
<keyword evidence="2" id="KW-0732">Signal</keyword>
<protein>
    <submittedName>
        <fullName evidence="3">Uncharacterized protein DUF2242</fullName>
    </submittedName>
</protein>
<gene>
    <name evidence="3" type="ORF">EV675_2883</name>
</gene>
<evidence type="ECO:0000313" key="3">
    <source>
        <dbReference type="EMBL" id="RZS80284.1"/>
    </source>
</evidence>
<proteinExistence type="predicted"/>
<dbReference type="EMBL" id="SGXC01000002">
    <property type="protein sequence ID" value="RZS80284.1"/>
    <property type="molecule type" value="Genomic_DNA"/>
</dbReference>
<sequence length="201" mass="21443">MMFVSRLRLFAVCATTAGALAAGCSHSSDPLAYTRNEFARTDTYSRGYPKAPEMVCEAGKRSLLSQGYTLADAGPRSLEGHKQFQSGDNYKEITFRLVCEPDHGGTTRSIAFVNAVESTFALKKTNNSASVGVGLLGSVSMPFTSSDDSMVKTGSETIASDDFYSRFFALLEQYMPSTAPAPQGEAAAPAPKTPEGQPRSP</sequence>
<accession>A0A4V2F2W2</accession>
<organism evidence="3 4">
    <name type="scientific">Pigmentiphaga kullae</name>
    <dbReference type="NCBI Taxonomy" id="151784"/>
    <lineage>
        <taxon>Bacteria</taxon>
        <taxon>Pseudomonadati</taxon>
        <taxon>Pseudomonadota</taxon>
        <taxon>Betaproteobacteria</taxon>
        <taxon>Burkholderiales</taxon>
        <taxon>Alcaligenaceae</taxon>
        <taxon>Pigmentiphaga</taxon>
    </lineage>
</organism>
<evidence type="ECO:0000256" key="1">
    <source>
        <dbReference type="SAM" id="MobiDB-lite"/>
    </source>
</evidence>
<name>A0A4V2F2W2_9BURK</name>
<dbReference type="Proteomes" id="UP000292445">
    <property type="component" value="Unassembled WGS sequence"/>
</dbReference>